<evidence type="ECO:0000313" key="1">
    <source>
        <dbReference type="EMBL" id="SBT04619.1"/>
    </source>
</evidence>
<dbReference type="EMBL" id="FLQY01000038">
    <property type="protein sequence ID" value="SBT04619.1"/>
    <property type="molecule type" value="Genomic_DNA"/>
</dbReference>
<reference evidence="1 2" key="1">
    <citation type="submission" date="2016-06" db="EMBL/GenBank/DDBJ databases">
        <authorList>
            <person name="Kjaerup R.B."/>
            <person name="Dalgaard T.S."/>
            <person name="Juul-Madsen H.R."/>
        </authorList>
    </citation>
    <scope>NUCLEOTIDE SEQUENCE [LARGE SCALE GENOMIC DNA]</scope>
    <source>
        <strain evidence="1">2</strain>
    </source>
</reference>
<dbReference type="AlphaFoldDB" id="A0A1A8XHF9"/>
<name>A0A1A8XHF9_9RHOO</name>
<protein>
    <submittedName>
        <fullName evidence="1">Uncharacterized protein</fullName>
    </submittedName>
</protein>
<gene>
    <name evidence="1" type="ORF">PROAA_1320010</name>
</gene>
<dbReference type="Proteomes" id="UP000199600">
    <property type="component" value="Unassembled WGS sequence"/>
</dbReference>
<accession>A0A1A8XHF9</accession>
<evidence type="ECO:0000313" key="2">
    <source>
        <dbReference type="Proteomes" id="UP000199600"/>
    </source>
</evidence>
<keyword evidence="2" id="KW-1185">Reference proteome</keyword>
<proteinExistence type="predicted"/>
<sequence length="60" mass="6614">MISFHSVGLVGHGAIQNLSGRMVRCGLKETGTVCEYDRMKDRKFNDLPRSIPAPSAHCQP</sequence>
<organism evidence="1 2">
    <name type="scientific">Candidatus Propionivibrio aalborgensis</name>
    <dbReference type="NCBI Taxonomy" id="1860101"/>
    <lineage>
        <taxon>Bacteria</taxon>
        <taxon>Pseudomonadati</taxon>
        <taxon>Pseudomonadota</taxon>
        <taxon>Betaproteobacteria</taxon>
        <taxon>Rhodocyclales</taxon>
        <taxon>Rhodocyclaceae</taxon>
        <taxon>Propionivibrio</taxon>
    </lineage>
</organism>